<protein>
    <submittedName>
        <fullName evidence="1">Uncharacterized protein</fullName>
    </submittedName>
</protein>
<organism evidence="1 2">
    <name type="scientific">Iphiclides podalirius</name>
    <name type="common">scarce swallowtail</name>
    <dbReference type="NCBI Taxonomy" id="110791"/>
    <lineage>
        <taxon>Eukaryota</taxon>
        <taxon>Metazoa</taxon>
        <taxon>Ecdysozoa</taxon>
        <taxon>Arthropoda</taxon>
        <taxon>Hexapoda</taxon>
        <taxon>Insecta</taxon>
        <taxon>Pterygota</taxon>
        <taxon>Neoptera</taxon>
        <taxon>Endopterygota</taxon>
        <taxon>Lepidoptera</taxon>
        <taxon>Glossata</taxon>
        <taxon>Ditrysia</taxon>
        <taxon>Papilionoidea</taxon>
        <taxon>Papilionidae</taxon>
        <taxon>Papilioninae</taxon>
        <taxon>Iphiclides</taxon>
    </lineage>
</organism>
<proteinExistence type="predicted"/>
<dbReference type="EMBL" id="OW152821">
    <property type="protein sequence ID" value="CAH2076719.1"/>
    <property type="molecule type" value="Genomic_DNA"/>
</dbReference>
<gene>
    <name evidence="1" type="ORF">IPOD504_LOCUS17385</name>
</gene>
<feature type="non-terminal residue" evidence="1">
    <location>
        <position position="85"/>
    </location>
</feature>
<evidence type="ECO:0000313" key="2">
    <source>
        <dbReference type="Proteomes" id="UP000837857"/>
    </source>
</evidence>
<dbReference type="Proteomes" id="UP000837857">
    <property type="component" value="Chromosome 9"/>
</dbReference>
<name>A0ABN8J6U5_9NEOP</name>
<accession>A0ABN8J6U5</accession>
<reference evidence="1" key="1">
    <citation type="submission" date="2022-03" db="EMBL/GenBank/DDBJ databases">
        <authorList>
            <person name="Martin H S."/>
        </authorList>
    </citation>
    <scope>NUCLEOTIDE SEQUENCE</scope>
</reference>
<sequence>MAGQGQTGRRGMGGEGRYVSAVAADGDAWNADDLQMPSAPPPTPAASCVLAYRRSSLPLLFDISPPLLTLACYDDNERNFEECRL</sequence>
<evidence type="ECO:0000313" key="1">
    <source>
        <dbReference type="EMBL" id="CAH2076719.1"/>
    </source>
</evidence>
<keyword evidence="2" id="KW-1185">Reference proteome</keyword>